<keyword evidence="1" id="KW-0472">Membrane</keyword>
<organism evidence="2 3">
    <name type="scientific">Coptis chinensis</name>
    <dbReference type="NCBI Taxonomy" id="261450"/>
    <lineage>
        <taxon>Eukaryota</taxon>
        <taxon>Viridiplantae</taxon>
        <taxon>Streptophyta</taxon>
        <taxon>Embryophyta</taxon>
        <taxon>Tracheophyta</taxon>
        <taxon>Spermatophyta</taxon>
        <taxon>Magnoliopsida</taxon>
        <taxon>Ranunculales</taxon>
        <taxon>Ranunculaceae</taxon>
        <taxon>Coptidoideae</taxon>
        <taxon>Coptis</taxon>
    </lineage>
</organism>
<name>A0A835LZH0_9MAGN</name>
<evidence type="ECO:0000313" key="3">
    <source>
        <dbReference type="Proteomes" id="UP000631114"/>
    </source>
</evidence>
<keyword evidence="1" id="KW-0812">Transmembrane</keyword>
<keyword evidence="1" id="KW-1133">Transmembrane helix</keyword>
<proteinExistence type="predicted"/>
<dbReference type="PANTHER" id="PTHR47680">
    <property type="entry name" value="SHEWANELLA-LIKE PROTEIN PHOSPHATASE 2"/>
    <property type="match status" value="1"/>
</dbReference>
<protein>
    <submittedName>
        <fullName evidence="2">Uncharacterized protein</fullName>
    </submittedName>
</protein>
<dbReference type="Gene3D" id="3.60.21.10">
    <property type="match status" value="1"/>
</dbReference>
<gene>
    <name evidence="2" type="ORF">IFM89_014818</name>
</gene>
<reference evidence="2 3" key="1">
    <citation type="submission" date="2020-10" db="EMBL/GenBank/DDBJ databases">
        <title>The Coptis chinensis genome and diversification of protoberbering-type alkaloids.</title>
        <authorList>
            <person name="Wang B."/>
            <person name="Shu S."/>
            <person name="Song C."/>
            <person name="Liu Y."/>
        </authorList>
    </citation>
    <scope>NUCLEOTIDE SEQUENCE [LARGE SCALE GENOMIC DNA]</scope>
    <source>
        <strain evidence="2">HL-2020</strain>
        <tissue evidence="2">Leaf</tissue>
    </source>
</reference>
<keyword evidence="3" id="KW-1185">Reference proteome</keyword>
<dbReference type="Proteomes" id="UP000631114">
    <property type="component" value="Unassembled WGS sequence"/>
</dbReference>
<dbReference type="PANTHER" id="PTHR47680:SF2">
    <property type="entry name" value="SHEWANELLA-LIKE PROTEIN PHOSPHATASE 2"/>
    <property type="match status" value="1"/>
</dbReference>
<sequence length="231" mass="26393">MAATSLPLSFSQADNWIGLVVILLLSRLVTYVTVSGFNEFKAWADWYRIGISMKSLFDDCFVNKDIFQGVPETFPRVKREFHEGFRARVAALRPNGPFSTRFFSQNSTVLVIGDSVFVHGGLLLNHVSYGLERINEEVSDWINGSERRVTPGFVKGVIRSFVEEILVQSVIVRLYNMYWKLYGVLEIDSNLELRVLSAKPLPQKRRTRYDEKEGIGFLKPEHGTQQIQVEA</sequence>
<accession>A0A835LZH0</accession>
<feature type="transmembrane region" description="Helical" evidence="1">
    <location>
        <begin position="16"/>
        <end position="34"/>
    </location>
</feature>
<dbReference type="InterPro" id="IPR029052">
    <property type="entry name" value="Metallo-depent_PP-like"/>
</dbReference>
<dbReference type="AlphaFoldDB" id="A0A835LZH0"/>
<comment type="caution">
    <text evidence="2">The sequence shown here is derived from an EMBL/GenBank/DDBJ whole genome shotgun (WGS) entry which is preliminary data.</text>
</comment>
<dbReference type="EMBL" id="JADFTS010000003">
    <property type="protein sequence ID" value="KAF9614018.1"/>
    <property type="molecule type" value="Genomic_DNA"/>
</dbReference>
<evidence type="ECO:0000313" key="2">
    <source>
        <dbReference type="EMBL" id="KAF9614018.1"/>
    </source>
</evidence>
<evidence type="ECO:0000256" key="1">
    <source>
        <dbReference type="SAM" id="Phobius"/>
    </source>
</evidence>
<dbReference type="OrthoDB" id="5976022at2759"/>